<dbReference type="EC" id="2.7.1.130" evidence="2"/>
<evidence type="ECO:0000256" key="2">
    <source>
        <dbReference type="ARBA" id="ARBA00012071"/>
    </source>
</evidence>
<dbReference type="GO" id="GO:0009245">
    <property type="term" value="P:lipid A biosynthetic process"/>
    <property type="evidence" value="ECO:0007669"/>
    <property type="project" value="UniProtKB-KW"/>
</dbReference>
<dbReference type="EMBL" id="AMCI01001283">
    <property type="protein sequence ID" value="EJX06040.1"/>
    <property type="molecule type" value="Genomic_DNA"/>
</dbReference>
<dbReference type="UniPathway" id="UPA00359">
    <property type="reaction ID" value="UER00482"/>
</dbReference>
<evidence type="ECO:0000313" key="10">
    <source>
        <dbReference type="EMBL" id="EJX06040.1"/>
    </source>
</evidence>
<keyword evidence="4" id="KW-0441">Lipid A biosynthesis</keyword>
<dbReference type="InterPro" id="IPR027417">
    <property type="entry name" value="P-loop_NTPase"/>
</dbReference>
<evidence type="ECO:0000256" key="7">
    <source>
        <dbReference type="ARBA" id="ARBA00022777"/>
    </source>
</evidence>
<dbReference type="GO" id="GO:0009244">
    <property type="term" value="P:lipopolysaccharide core region biosynthetic process"/>
    <property type="evidence" value="ECO:0007669"/>
    <property type="project" value="TreeGrafter"/>
</dbReference>
<reference evidence="10" key="1">
    <citation type="journal article" date="2012" name="PLoS ONE">
        <title>Gene sets for utilization of primary and secondary nutrition supplies in the distal gut of endangered iberian lynx.</title>
        <authorList>
            <person name="Alcaide M."/>
            <person name="Messina E."/>
            <person name="Richter M."/>
            <person name="Bargiela R."/>
            <person name="Peplies J."/>
            <person name="Huws S.A."/>
            <person name="Newbold C.J."/>
            <person name="Golyshin P.N."/>
            <person name="Simon M.A."/>
            <person name="Lopez G."/>
            <person name="Yakimov M.M."/>
            <person name="Ferrer M."/>
        </authorList>
    </citation>
    <scope>NUCLEOTIDE SEQUENCE</scope>
</reference>
<accession>J9GYW1</accession>
<name>J9GYW1_9ZZZZ</name>
<dbReference type="GO" id="GO:0009029">
    <property type="term" value="F:lipid-A 4'-kinase activity"/>
    <property type="evidence" value="ECO:0007669"/>
    <property type="project" value="UniProtKB-EC"/>
</dbReference>
<keyword evidence="9" id="KW-0443">Lipid metabolism</keyword>
<comment type="caution">
    <text evidence="10">The sequence shown here is derived from an EMBL/GenBank/DDBJ whole genome shotgun (WGS) entry which is preliminary data.</text>
</comment>
<gene>
    <name evidence="10" type="ORF">EVA_05855</name>
</gene>
<evidence type="ECO:0000256" key="6">
    <source>
        <dbReference type="ARBA" id="ARBA00022741"/>
    </source>
</evidence>
<dbReference type="SUPFAM" id="SSF52540">
    <property type="entry name" value="P-loop containing nucleoside triphosphate hydrolases"/>
    <property type="match status" value="1"/>
</dbReference>
<dbReference type="PANTHER" id="PTHR42724:SF1">
    <property type="entry name" value="TETRAACYLDISACCHARIDE 4'-KINASE, MITOCHONDRIAL-RELATED"/>
    <property type="match status" value="1"/>
</dbReference>
<proteinExistence type="predicted"/>
<dbReference type="GO" id="GO:0005886">
    <property type="term" value="C:plasma membrane"/>
    <property type="evidence" value="ECO:0007669"/>
    <property type="project" value="TreeGrafter"/>
</dbReference>
<organism evidence="10">
    <name type="scientific">gut metagenome</name>
    <dbReference type="NCBI Taxonomy" id="749906"/>
    <lineage>
        <taxon>unclassified sequences</taxon>
        <taxon>metagenomes</taxon>
        <taxon>organismal metagenomes</taxon>
    </lineage>
</organism>
<dbReference type="PANTHER" id="PTHR42724">
    <property type="entry name" value="TETRAACYLDISACCHARIDE 4'-KINASE"/>
    <property type="match status" value="1"/>
</dbReference>
<evidence type="ECO:0000256" key="1">
    <source>
        <dbReference type="ARBA" id="ARBA00004870"/>
    </source>
</evidence>
<dbReference type="NCBIfam" id="TIGR00682">
    <property type="entry name" value="lpxK"/>
    <property type="match status" value="1"/>
</dbReference>
<sequence length="320" mass="36372">MGNITVGGTGKTPHTEYLIRLLQADYQVAVLSRGYKRRSKGFVLAQPDTPVTQIGDEPYQMKQKYPAIHMAVDRNRCHGIQQLCAESVHPRTEVIILDDAFQHRYVKPGLNILLVDYHRLLCEDALLPAGRLREPESGKSRAHLVIVTKCPADITPMQLRVLSKQMDLYPYQQLYFTTLTYGQLRPLFADSPGRPLNQLPPDQHILLVTGIASPDRIVQELKQYTSHVDSLAFSDHHDFSEKDLALIGERFHQLPTSKRMIVTTEKDAVRLAAHPHLDAALKPYIHVLPVEITFLQDQQEQFNSIITDYVSKNSRNSRIP</sequence>
<evidence type="ECO:0000256" key="8">
    <source>
        <dbReference type="ARBA" id="ARBA00022840"/>
    </source>
</evidence>
<keyword evidence="6" id="KW-0547">Nucleotide-binding</keyword>
<dbReference type="Pfam" id="PF02606">
    <property type="entry name" value="LpxK"/>
    <property type="match status" value="1"/>
</dbReference>
<keyword evidence="8" id="KW-0067">ATP-binding</keyword>
<protein>
    <recommendedName>
        <fullName evidence="2">tetraacyldisaccharide 4'-kinase</fullName>
        <ecNumber evidence="2">2.7.1.130</ecNumber>
    </recommendedName>
</protein>
<keyword evidence="5" id="KW-0808">Transferase</keyword>
<evidence type="ECO:0000256" key="5">
    <source>
        <dbReference type="ARBA" id="ARBA00022679"/>
    </source>
</evidence>
<keyword evidence="7 10" id="KW-0418">Kinase</keyword>
<dbReference type="InterPro" id="IPR003758">
    <property type="entry name" value="LpxK"/>
</dbReference>
<evidence type="ECO:0000256" key="9">
    <source>
        <dbReference type="ARBA" id="ARBA00023098"/>
    </source>
</evidence>
<evidence type="ECO:0000256" key="3">
    <source>
        <dbReference type="ARBA" id="ARBA00022516"/>
    </source>
</evidence>
<evidence type="ECO:0000256" key="4">
    <source>
        <dbReference type="ARBA" id="ARBA00022556"/>
    </source>
</evidence>
<dbReference type="AlphaFoldDB" id="J9GYW1"/>
<dbReference type="GO" id="GO:0005524">
    <property type="term" value="F:ATP binding"/>
    <property type="evidence" value="ECO:0007669"/>
    <property type="project" value="UniProtKB-KW"/>
</dbReference>
<keyword evidence="3" id="KW-0444">Lipid biosynthesis</keyword>
<comment type="pathway">
    <text evidence="1">Glycolipid biosynthesis; lipid IV(A) biosynthesis; lipid IV(A) from (3R)-3-hydroxytetradecanoyl-[acyl-carrier-protein] and UDP-N-acetyl-alpha-D-glucosamine: step 6/6.</text>
</comment>